<dbReference type="Pfam" id="PF12867">
    <property type="entry name" value="DinB_2"/>
    <property type="match status" value="1"/>
</dbReference>
<evidence type="ECO:0000259" key="1">
    <source>
        <dbReference type="Pfam" id="PF12867"/>
    </source>
</evidence>
<sequence>MTDFTGADLSGARFTDVTLHGARFTNVGLSGVRMRGVDLSGGHLIGVDLCNAVISGDVEGLVINGVEVGPLVEAELDRREPERVKMRPTTPEGFREAWDIIERRWAQTVERARRLPAQRLHESVGGEWSFIETLRHLAFATDCWVRRAILGDPAPWHPLDLPWDQMPDTPGVPRDRTARPTLDEALALRHDRMATVRALVDGATAESLAARTTPVPGPGWPPAESRVVADCLLVVLNEEWHHRAFAERDLAVLEA</sequence>
<proteinExistence type="predicted"/>
<reference evidence="2" key="2">
    <citation type="submission" date="2023-01" db="EMBL/GenBank/DDBJ databases">
        <authorList>
            <person name="Sun Q."/>
            <person name="Evtushenko L."/>
        </authorList>
    </citation>
    <scope>NUCLEOTIDE SEQUENCE</scope>
    <source>
        <strain evidence="2">VKM Ac-1321</strain>
    </source>
</reference>
<dbReference type="InterPro" id="IPR024775">
    <property type="entry name" value="DinB-like"/>
</dbReference>
<reference evidence="2" key="1">
    <citation type="journal article" date="2014" name="Int. J. Syst. Evol. Microbiol.">
        <title>Complete genome sequence of Corynebacterium casei LMG S-19264T (=DSM 44701T), isolated from a smear-ripened cheese.</title>
        <authorList>
            <consortium name="US DOE Joint Genome Institute (JGI-PGF)"/>
            <person name="Walter F."/>
            <person name="Albersmeier A."/>
            <person name="Kalinowski J."/>
            <person name="Ruckert C."/>
        </authorList>
    </citation>
    <scope>NUCLEOTIDE SEQUENCE</scope>
    <source>
        <strain evidence="2">VKM Ac-1321</strain>
    </source>
</reference>
<dbReference type="AlphaFoldDB" id="A0A9W6KWS8"/>
<evidence type="ECO:0000313" key="3">
    <source>
        <dbReference type="Proteomes" id="UP001143480"/>
    </source>
</evidence>
<dbReference type="SUPFAM" id="SSF141571">
    <property type="entry name" value="Pentapeptide repeat-like"/>
    <property type="match status" value="1"/>
</dbReference>
<dbReference type="Proteomes" id="UP001143480">
    <property type="component" value="Unassembled WGS sequence"/>
</dbReference>
<dbReference type="RefSeq" id="WP_261964417.1">
    <property type="nucleotide sequence ID" value="NZ_BAAAXA010000001.1"/>
</dbReference>
<dbReference type="Pfam" id="PF00805">
    <property type="entry name" value="Pentapeptide"/>
    <property type="match status" value="1"/>
</dbReference>
<accession>A0A9W6KWS8</accession>
<feature type="domain" description="DinB-like" evidence="1">
    <location>
        <begin position="101"/>
        <end position="245"/>
    </location>
</feature>
<name>A0A9W6KWS8_9ACTN</name>
<organism evidence="2 3">
    <name type="scientific">Dactylosporangium matsuzakiense</name>
    <dbReference type="NCBI Taxonomy" id="53360"/>
    <lineage>
        <taxon>Bacteria</taxon>
        <taxon>Bacillati</taxon>
        <taxon>Actinomycetota</taxon>
        <taxon>Actinomycetes</taxon>
        <taxon>Micromonosporales</taxon>
        <taxon>Micromonosporaceae</taxon>
        <taxon>Dactylosporangium</taxon>
    </lineage>
</organism>
<evidence type="ECO:0000313" key="2">
    <source>
        <dbReference type="EMBL" id="GLL07835.1"/>
    </source>
</evidence>
<dbReference type="InterPro" id="IPR001646">
    <property type="entry name" value="5peptide_repeat"/>
</dbReference>
<keyword evidence="3" id="KW-1185">Reference proteome</keyword>
<protein>
    <recommendedName>
        <fullName evidence="1">DinB-like domain-containing protein</fullName>
    </recommendedName>
</protein>
<dbReference type="Gene3D" id="1.20.120.450">
    <property type="entry name" value="dinb family like domain"/>
    <property type="match status" value="1"/>
</dbReference>
<gene>
    <name evidence="2" type="ORF">GCM10017581_095930</name>
</gene>
<dbReference type="SUPFAM" id="SSF109854">
    <property type="entry name" value="DinB/YfiT-like putative metalloenzymes"/>
    <property type="match status" value="1"/>
</dbReference>
<dbReference type="EMBL" id="BSFP01000113">
    <property type="protein sequence ID" value="GLL07835.1"/>
    <property type="molecule type" value="Genomic_DNA"/>
</dbReference>
<comment type="caution">
    <text evidence="2">The sequence shown here is derived from an EMBL/GenBank/DDBJ whole genome shotgun (WGS) entry which is preliminary data.</text>
</comment>
<dbReference type="InterPro" id="IPR034660">
    <property type="entry name" value="DinB/YfiT-like"/>
</dbReference>
<dbReference type="Gene3D" id="2.160.20.80">
    <property type="entry name" value="E3 ubiquitin-protein ligase SopA"/>
    <property type="match status" value="1"/>
</dbReference>